<feature type="region of interest" description="Disordered" evidence="1">
    <location>
        <begin position="64"/>
        <end position="101"/>
    </location>
</feature>
<evidence type="ECO:0000313" key="2">
    <source>
        <dbReference type="EMBL" id="KAJ5514998.1"/>
    </source>
</evidence>
<name>A0A9X0CAC5_9EURO</name>
<gene>
    <name evidence="2" type="ORF">N7463_004550</name>
</gene>
<feature type="compositionally biased region" description="Low complexity" evidence="1">
    <location>
        <begin position="76"/>
        <end position="95"/>
    </location>
</feature>
<feature type="region of interest" description="Disordered" evidence="1">
    <location>
        <begin position="1"/>
        <end position="20"/>
    </location>
</feature>
<proteinExistence type="predicted"/>
<reference evidence="2" key="1">
    <citation type="submission" date="2022-12" db="EMBL/GenBank/DDBJ databases">
        <authorList>
            <person name="Petersen C."/>
        </authorList>
    </citation>
    <scope>NUCLEOTIDE SEQUENCE</scope>
    <source>
        <strain evidence="2">IBT 29495</strain>
    </source>
</reference>
<evidence type="ECO:0000313" key="3">
    <source>
        <dbReference type="Proteomes" id="UP001149954"/>
    </source>
</evidence>
<keyword evidence="3" id="KW-1185">Reference proteome</keyword>
<organism evidence="2 3">
    <name type="scientific">Penicillium fimorum</name>
    <dbReference type="NCBI Taxonomy" id="1882269"/>
    <lineage>
        <taxon>Eukaryota</taxon>
        <taxon>Fungi</taxon>
        <taxon>Dikarya</taxon>
        <taxon>Ascomycota</taxon>
        <taxon>Pezizomycotina</taxon>
        <taxon>Eurotiomycetes</taxon>
        <taxon>Eurotiomycetidae</taxon>
        <taxon>Eurotiales</taxon>
        <taxon>Aspergillaceae</taxon>
        <taxon>Penicillium</taxon>
    </lineage>
</organism>
<dbReference type="EMBL" id="JAPWDS010000002">
    <property type="protein sequence ID" value="KAJ5514998.1"/>
    <property type="molecule type" value="Genomic_DNA"/>
</dbReference>
<evidence type="ECO:0000256" key="1">
    <source>
        <dbReference type="SAM" id="MobiDB-lite"/>
    </source>
</evidence>
<accession>A0A9X0CAC5</accession>
<dbReference type="AlphaFoldDB" id="A0A9X0CAC5"/>
<dbReference type="OrthoDB" id="4359801at2759"/>
<dbReference type="Proteomes" id="UP001149954">
    <property type="component" value="Unassembled WGS sequence"/>
</dbReference>
<protein>
    <submittedName>
        <fullName evidence="2">Uncharacterized protein</fullName>
    </submittedName>
</protein>
<feature type="compositionally biased region" description="Basic and acidic residues" evidence="1">
    <location>
        <begin position="1"/>
        <end position="17"/>
    </location>
</feature>
<sequence>MEKDRVQEGSAKSDKTTSSKFNLLLDETTARCNKQTKEINKWLLYTKTFKQTIANTMEKEKLKKQSADIKAMRWQPRTPRTLRTPRTSRTPRTPRAFQILN</sequence>
<reference evidence="2" key="2">
    <citation type="journal article" date="2023" name="IMA Fungus">
        <title>Comparative genomic study of the Penicillium genus elucidates a diverse pangenome and 15 lateral gene transfer events.</title>
        <authorList>
            <person name="Petersen C."/>
            <person name="Sorensen T."/>
            <person name="Nielsen M.R."/>
            <person name="Sondergaard T.E."/>
            <person name="Sorensen J.L."/>
            <person name="Fitzpatrick D.A."/>
            <person name="Frisvad J.C."/>
            <person name="Nielsen K.L."/>
        </authorList>
    </citation>
    <scope>NUCLEOTIDE SEQUENCE</scope>
    <source>
        <strain evidence="2">IBT 29495</strain>
    </source>
</reference>
<comment type="caution">
    <text evidence="2">The sequence shown here is derived from an EMBL/GenBank/DDBJ whole genome shotgun (WGS) entry which is preliminary data.</text>
</comment>